<evidence type="ECO:0000313" key="2">
    <source>
        <dbReference type="EMBL" id="CAB4540231.1"/>
    </source>
</evidence>
<reference evidence="3" key="1">
    <citation type="submission" date="2020-05" db="EMBL/GenBank/DDBJ databases">
        <authorList>
            <person name="Chiriac C."/>
            <person name="Salcher M."/>
            <person name="Ghai R."/>
            <person name="Kavagutti S V."/>
        </authorList>
    </citation>
    <scope>NUCLEOTIDE SEQUENCE</scope>
</reference>
<feature type="compositionally biased region" description="Polar residues" evidence="1">
    <location>
        <begin position="65"/>
        <end position="80"/>
    </location>
</feature>
<protein>
    <submittedName>
        <fullName evidence="3">Unannotated protein</fullName>
    </submittedName>
</protein>
<evidence type="ECO:0000313" key="3">
    <source>
        <dbReference type="EMBL" id="CAB4638463.1"/>
    </source>
</evidence>
<feature type="compositionally biased region" description="Basic and acidic residues" evidence="1">
    <location>
        <begin position="45"/>
        <end position="57"/>
    </location>
</feature>
<organism evidence="3">
    <name type="scientific">freshwater metagenome</name>
    <dbReference type="NCBI Taxonomy" id="449393"/>
    <lineage>
        <taxon>unclassified sequences</taxon>
        <taxon>metagenomes</taxon>
        <taxon>ecological metagenomes</taxon>
    </lineage>
</organism>
<dbReference type="AlphaFoldDB" id="A0A6J6JR37"/>
<accession>A0A6J6JR37</accession>
<dbReference type="EMBL" id="CAEZSU010000008">
    <property type="protein sequence ID" value="CAB4540231.1"/>
    <property type="molecule type" value="Genomic_DNA"/>
</dbReference>
<dbReference type="EMBL" id="CAEZVV010000013">
    <property type="protein sequence ID" value="CAB4638463.1"/>
    <property type="molecule type" value="Genomic_DNA"/>
</dbReference>
<name>A0A6J6JR37_9ZZZZ</name>
<feature type="region of interest" description="Disordered" evidence="1">
    <location>
        <begin position="45"/>
        <end position="80"/>
    </location>
</feature>
<gene>
    <name evidence="2" type="ORF">UFOPK1495_00151</name>
    <name evidence="3" type="ORF">UFOPK2143_00411</name>
</gene>
<proteinExistence type="predicted"/>
<evidence type="ECO:0000256" key="1">
    <source>
        <dbReference type="SAM" id="MobiDB-lite"/>
    </source>
</evidence>
<sequence length="80" mass="8480">MDGARATRRGVAADVGASKPQFVAKKVHKKRARFDVAGPLLAINRHRDLHVPPRREPAGTAPANGLQTSRAGERTGSSDA</sequence>